<proteinExistence type="predicted"/>
<dbReference type="Proteomes" id="UP000015106">
    <property type="component" value="Chromosome 2"/>
</dbReference>
<keyword evidence="2" id="KW-0812">Transmembrane</keyword>
<evidence type="ECO:0000256" key="1">
    <source>
        <dbReference type="SAM" id="MobiDB-lite"/>
    </source>
</evidence>
<feature type="transmembrane region" description="Helical" evidence="2">
    <location>
        <begin position="79"/>
        <end position="96"/>
    </location>
</feature>
<feature type="region of interest" description="Disordered" evidence="1">
    <location>
        <begin position="26"/>
        <end position="50"/>
    </location>
</feature>
<evidence type="ECO:0000313" key="4">
    <source>
        <dbReference type="Proteomes" id="UP000015106"/>
    </source>
</evidence>
<dbReference type="SUPFAM" id="SSF54495">
    <property type="entry name" value="UBC-like"/>
    <property type="match status" value="1"/>
</dbReference>
<accession>A0A8R7PIZ3</accession>
<reference evidence="3" key="2">
    <citation type="submission" date="2018-03" db="EMBL/GenBank/DDBJ databases">
        <title>The Triticum urartu genome reveals the dynamic nature of wheat genome evolution.</title>
        <authorList>
            <person name="Ling H."/>
            <person name="Ma B."/>
            <person name="Shi X."/>
            <person name="Liu H."/>
            <person name="Dong L."/>
            <person name="Sun H."/>
            <person name="Cao Y."/>
            <person name="Gao Q."/>
            <person name="Zheng S."/>
            <person name="Li Y."/>
            <person name="Yu Y."/>
            <person name="Du H."/>
            <person name="Qi M."/>
            <person name="Li Y."/>
            <person name="Yu H."/>
            <person name="Cui Y."/>
            <person name="Wang N."/>
            <person name="Chen C."/>
            <person name="Wu H."/>
            <person name="Zhao Y."/>
            <person name="Zhang J."/>
            <person name="Li Y."/>
            <person name="Zhou W."/>
            <person name="Zhang B."/>
            <person name="Hu W."/>
            <person name="Eijk M."/>
            <person name="Tang J."/>
            <person name="Witsenboer H."/>
            <person name="Zhao S."/>
            <person name="Li Z."/>
            <person name="Zhang A."/>
            <person name="Wang D."/>
            <person name="Liang C."/>
        </authorList>
    </citation>
    <scope>NUCLEOTIDE SEQUENCE [LARGE SCALE GENOMIC DNA]</scope>
    <source>
        <strain evidence="3">cv. G1812</strain>
    </source>
</reference>
<dbReference type="Gramene" id="TuG1812G0200004967.01.T02">
    <property type="protein sequence ID" value="TuG1812G0200004967.01.T02"/>
    <property type="gene ID" value="TuG1812G0200004967.01"/>
</dbReference>
<reference evidence="3" key="3">
    <citation type="submission" date="2022-06" db="UniProtKB">
        <authorList>
            <consortium name="EnsemblPlants"/>
        </authorList>
    </citation>
    <scope>IDENTIFICATION</scope>
</reference>
<keyword evidence="2" id="KW-1133">Transmembrane helix</keyword>
<sequence length="98" mass="11012">MESPHGASPGEGGALSPSPEAVGMLHEMALRDSQQGEEPDLPDEQLRSNDQLQKDEMLAVEAIYGDNLNILGENSVPRYFQVYLFYIFIIFLRKLLLF</sequence>
<keyword evidence="2" id="KW-0472">Membrane</keyword>
<gene>
    <name evidence="3" type="primary">LOC125534009</name>
</gene>
<evidence type="ECO:0000256" key="2">
    <source>
        <dbReference type="SAM" id="Phobius"/>
    </source>
</evidence>
<evidence type="ECO:0000313" key="3">
    <source>
        <dbReference type="EnsemblPlants" id="TuG1812G0200004967.01.T02"/>
    </source>
</evidence>
<dbReference type="AlphaFoldDB" id="A0A8R7PIZ3"/>
<organism evidence="3 4">
    <name type="scientific">Triticum urartu</name>
    <name type="common">Red wild einkorn</name>
    <name type="synonym">Crithodium urartu</name>
    <dbReference type="NCBI Taxonomy" id="4572"/>
    <lineage>
        <taxon>Eukaryota</taxon>
        <taxon>Viridiplantae</taxon>
        <taxon>Streptophyta</taxon>
        <taxon>Embryophyta</taxon>
        <taxon>Tracheophyta</taxon>
        <taxon>Spermatophyta</taxon>
        <taxon>Magnoliopsida</taxon>
        <taxon>Liliopsida</taxon>
        <taxon>Poales</taxon>
        <taxon>Poaceae</taxon>
        <taxon>BOP clade</taxon>
        <taxon>Pooideae</taxon>
        <taxon>Triticodae</taxon>
        <taxon>Triticeae</taxon>
        <taxon>Triticinae</taxon>
        <taxon>Triticum</taxon>
    </lineage>
</organism>
<dbReference type="InterPro" id="IPR016135">
    <property type="entry name" value="UBQ-conjugating_enzyme/RWD"/>
</dbReference>
<protein>
    <submittedName>
        <fullName evidence="3">Uncharacterized protein</fullName>
    </submittedName>
</protein>
<reference evidence="4" key="1">
    <citation type="journal article" date="2013" name="Nature">
        <title>Draft genome of the wheat A-genome progenitor Triticum urartu.</title>
        <authorList>
            <person name="Ling H.Q."/>
            <person name="Zhao S."/>
            <person name="Liu D."/>
            <person name="Wang J."/>
            <person name="Sun H."/>
            <person name="Zhang C."/>
            <person name="Fan H."/>
            <person name="Li D."/>
            <person name="Dong L."/>
            <person name="Tao Y."/>
            <person name="Gao C."/>
            <person name="Wu H."/>
            <person name="Li Y."/>
            <person name="Cui Y."/>
            <person name="Guo X."/>
            <person name="Zheng S."/>
            <person name="Wang B."/>
            <person name="Yu K."/>
            <person name="Liang Q."/>
            <person name="Yang W."/>
            <person name="Lou X."/>
            <person name="Chen J."/>
            <person name="Feng M."/>
            <person name="Jian J."/>
            <person name="Zhang X."/>
            <person name="Luo G."/>
            <person name="Jiang Y."/>
            <person name="Liu J."/>
            <person name="Wang Z."/>
            <person name="Sha Y."/>
            <person name="Zhang B."/>
            <person name="Wu H."/>
            <person name="Tang D."/>
            <person name="Shen Q."/>
            <person name="Xue P."/>
            <person name="Zou S."/>
            <person name="Wang X."/>
            <person name="Liu X."/>
            <person name="Wang F."/>
            <person name="Yang Y."/>
            <person name="An X."/>
            <person name="Dong Z."/>
            <person name="Zhang K."/>
            <person name="Zhang X."/>
            <person name="Luo M.C."/>
            <person name="Dvorak J."/>
            <person name="Tong Y."/>
            <person name="Wang J."/>
            <person name="Yang H."/>
            <person name="Li Z."/>
            <person name="Wang D."/>
            <person name="Zhang A."/>
            <person name="Wang J."/>
        </authorList>
    </citation>
    <scope>NUCLEOTIDE SEQUENCE</scope>
    <source>
        <strain evidence="4">cv. G1812</strain>
    </source>
</reference>
<name>A0A8R7PIZ3_TRIUA</name>
<dbReference type="EnsemblPlants" id="TuG1812G0200004967.01.T02">
    <property type="protein sequence ID" value="TuG1812G0200004967.01.T02"/>
    <property type="gene ID" value="TuG1812G0200004967.01"/>
</dbReference>
<keyword evidence="4" id="KW-1185">Reference proteome</keyword>